<reference evidence="4" key="1">
    <citation type="submission" date="2015-07" db="EMBL/GenBank/DDBJ databases">
        <title>Draft genome sequence of Acetobacterium bakii DSM 8293, a potential psychrophilic chemical producer through syngas fermentation.</title>
        <authorList>
            <person name="Song Y."/>
            <person name="Hwang S."/>
            <person name="Cho B.-K."/>
        </authorList>
    </citation>
    <scope>NUCLEOTIDE SEQUENCE [LARGE SCALE GENOMIC DNA]</scope>
    <source>
        <strain evidence="4">DSM 8239</strain>
    </source>
</reference>
<organism evidence="3 4">
    <name type="scientific">Acetobacterium bakii</name>
    <dbReference type="NCBI Taxonomy" id="52689"/>
    <lineage>
        <taxon>Bacteria</taxon>
        <taxon>Bacillati</taxon>
        <taxon>Bacillota</taxon>
        <taxon>Clostridia</taxon>
        <taxon>Eubacteriales</taxon>
        <taxon>Eubacteriaceae</taxon>
        <taxon>Acetobacterium</taxon>
    </lineage>
</organism>
<protein>
    <recommendedName>
        <fullName evidence="2">HTH cro/C1-type domain-containing protein</fullName>
    </recommendedName>
</protein>
<evidence type="ECO:0000313" key="4">
    <source>
        <dbReference type="Proteomes" id="UP000036873"/>
    </source>
</evidence>
<comment type="caution">
    <text evidence="3">The sequence shown here is derived from an EMBL/GenBank/DDBJ whole genome shotgun (WGS) entry which is preliminary data.</text>
</comment>
<sequence>MKTRIKELRKERKLSQEELALEVGTTRQTITSIEVGKYTASLVLAYKIAHYFGLTIEEVFDFSDANKI</sequence>
<dbReference type="InterPro" id="IPR001387">
    <property type="entry name" value="Cro/C1-type_HTH"/>
</dbReference>
<proteinExistence type="predicted"/>
<evidence type="ECO:0000259" key="2">
    <source>
        <dbReference type="PROSITE" id="PS50943"/>
    </source>
</evidence>
<dbReference type="PROSITE" id="PS50943">
    <property type="entry name" value="HTH_CROC1"/>
    <property type="match status" value="1"/>
</dbReference>
<dbReference type="CDD" id="cd00093">
    <property type="entry name" value="HTH_XRE"/>
    <property type="match status" value="1"/>
</dbReference>
<keyword evidence="4" id="KW-1185">Reference proteome</keyword>
<dbReference type="Proteomes" id="UP000036873">
    <property type="component" value="Unassembled WGS sequence"/>
</dbReference>
<evidence type="ECO:0000256" key="1">
    <source>
        <dbReference type="ARBA" id="ARBA00023125"/>
    </source>
</evidence>
<dbReference type="OrthoDB" id="48775at2"/>
<dbReference type="Gene3D" id="1.10.260.40">
    <property type="entry name" value="lambda repressor-like DNA-binding domains"/>
    <property type="match status" value="1"/>
</dbReference>
<dbReference type="PANTHER" id="PTHR46558:SF4">
    <property type="entry name" value="DNA-BIDING PHAGE PROTEIN"/>
    <property type="match status" value="1"/>
</dbReference>
<dbReference type="InterPro" id="IPR010982">
    <property type="entry name" value="Lambda_DNA-bd_dom_sf"/>
</dbReference>
<dbReference type="Pfam" id="PF01381">
    <property type="entry name" value="HTH_3"/>
    <property type="match status" value="1"/>
</dbReference>
<dbReference type="SMART" id="SM00530">
    <property type="entry name" value="HTH_XRE"/>
    <property type="match status" value="1"/>
</dbReference>
<accession>A0A0L6TVS0</accession>
<dbReference type="STRING" id="52689.AKG39_18325"/>
<dbReference type="GO" id="GO:0003677">
    <property type="term" value="F:DNA binding"/>
    <property type="evidence" value="ECO:0007669"/>
    <property type="project" value="UniProtKB-KW"/>
</dbReference>
<name>A0A0L6TVS0_9FIRM</name>
<evidence type="ECO:0000313" key="3">
    <source>
        <dbReference type="EMBL" id="KNZ40346.1"/>
    </source>
</evidence>
<keyword evidence="1" id="KW-0238">DNA-binding</keyword>
<dbReference type="AlphaFoldDB" id="A0A0L6TVS0"/>
<gene>
    <name evidence="3" type="ORF">AKG39_18325</name>
</gene>
<dbReference type="PANTHER" id="PTHR46558">
    <property type="entry name" value="TRACRIPTIONAL REGULATORY PROTEIN-RELATED-RELATED"/>
    <property type="match status" value="1"/>
</dbReference>
<feature type="domain" description="HTH cro/C1-type" evidence="2">
    <location>
        <begin position="5"/>
        <end position="59"/>
    </location>
</feature>
<dbReference type="EMBL" id="LGYO01000067">
    <property type="protein sequence ID" value="KNZ40346.1"/>
    <property type="molecule type" value="Genomic_DNA"/>
</dbReference>
<dbReference type="SUPFAM" id="SSF47413">
    <property type="entry name" value="lambda repressor-like DNA-binding domains"/>
    <property type="match status" value="1"/>
</dbReference>
<dbReference type="RefSeq" id="WP_050741854.1">
    <property type="nucleotide sequence ID" value="NZ_LGYO01000067.1"/>
</dbReference>